<dbReference type="EC" id="6.3.2.8" evidence="3 14"/>
<dbReference type="PANTHER" id="PTHR43445:SF3">
    <property type="entry name" value="UDP-N-ACETYLMURAMATE--L-ALANINE LIGASE"/>
    <property type="match status" value="1"/>
</dbReference>
<comment type="catalytic activity">
    <reaction evidence="13 14">
        <text>UDP-N-acetyl-alpha-D-muramate + L-alanine + ATP = UDP-N-acetyl-alpha-D-muramoyl-L-alanine + ADP + phosphate + H(+)</text>
        <dbReference type="Rhea" id="RHEA:23372"/>
        <dbReference type="ChEBI" id="CHEBI:15378"/>
        <dbReference type="ChEBI" id="CHEBI:30616"/>
        <dbReference type="ChEBI" id="CHEBI:43474"/>
        <dbReference type="ChEBI" id="CHEBI:57972"/>
        <dbReference type="ChEBI" id="CHEBI:70757"/>
        <dbReference type="ChEBI" id="CHEBI:83898"/>
        <dbReference type="ChEBI" id="CHEBI:456216"/>
        <dbReference type="EC" id="6.3.2.8"/>
    </reaction>
</comment>
<dbReference type="InterPro" id="IPR050061">
    <property type="entry name" value="MurCDEF_pg_biosynth"/>
</dbReference>
<evidence type="ECO:0000256" key="2">
    <source>
        <dbReference type="ARBA" id="ARBA00004752"/>
    </source>
</evidence>
<dbReference type="InterPro" id="IPR000713">
    <property type="entry name" value="Mur_ligase_N"/>
</dbReference>
<comment type="subcellular location">
    <subcellularLocation>
        <location evidence="1 14">Cytoplasm</location>
    </subcellularLocation>
</comment>
<dbReference type="Gene3D" id="3.90.190.20">
    <property type="entry name" value="Mur ligase, C-terminal domain"/>
    <property type="match status" value="1"/>
</dbReference>
<evidence type="ECO:0000256" key="4">
    <source>
        <dbReference type="ARBA" id="ARBA00022490"/>
    </source>
</evidence>
<keyword evidence="10 14" id="KW-0573">Peptidoglycan synthesis</keyword>
<evidence type="ECO:0000256" key="8">
    <source>
        <dbReference type="ARBA" id="ARBA00022840"/>
    </source>
</evidence>
<reference evidence="18 19" key="1">
    <citation type="submission" date="2023-03" db="EMBL/GenBank/DDBJ databases">
        <title>Genome sequence of Microbacterium sp. KACC 23027.</title>
        <authorList>
            <person name="Kim S."/>
            <person name="Heo J."/>
            <person name="Kwon S.-W."/>
        </authorList>
    </citation>
    <scope>NUCLEOTIDE SEQUENCE [LARGE SCALE GENOMIC DNA]</scope>
    <source>
        <strain evidence="18 19">KACC 23027</strain>
    </source>
</reference>
<keyword evidence="19" id="KW-1185">Reference proteome</keyword>
<keyword evidence="12 14" id="KW-0961">Cell wall biogenesis/degradation</keyword>
<feature type="domain" description="Mur ligase N-terminal catalytic" evidence="15">
    <location>
        <begin position="18"/>
        <end position="112"/>
    </location>
</feature>
<dbReference type="NCBIfam" id="TIGR01082">
    <property type="entry name" value="murC"/>
    <property type="match status" value="1"/>
</dbReference>
<keyword evidence="11 14" id="KW-0131">Cell cycle</keyword>
<evidence type="ECO:0000259" key="16">
    <source>
        <dbReference type="Pfam" id="PF02875"/>
    </source>
</evidence>
<comment type="pathway">
    <text evidence="2 14">Cell wall biogenesis; peptidoglycan biosynthesis.</text>
</comment>
<evidence type="ECO:0000256" key="9">
    <source>
        <dbReference type="ARBA" id="ARBA00022960"/>
    </source>
</evidence>
<evidence type="ECO:0000259" key="17">
    <source>
        <dbReference type="Pfam" id="PF08245"/>
    </source>
</evidence>
<dbReference type="EMBL" id="CP119108">
    <property type="protein sequence ID" value="WEG10165.1"/>
    <property type="molecule type" value="Genomic_DNA"/>
</dbReference>
<dbReference type="Pfam" id="PF01225">
    <property type="entry name" value="Mur_ligase"/>
    <property type="match status" value="1"/>
</dbReference>
<keyword evidence="7 14" id="KW-0547">Nucleotide-binding</keyword>
<proteinExistence type="inferred from homology"/>
<evidence type="ECO:0000313" key="19">
    <source>
        <dbReference type="Proteomes" id="UP001214553"/>
    </source>
</evidence>
<dbReference type="RefSeq" id="WP_275279492.1">
    <property type="nucleotide sequence ID" value="NZ_CP119108.1"/>
</dbReference>
<dbReference type="Pfam" id="PF02875">
    <property type="entry name" value="Mur_ligase_C"/>
    <property type="match status" value="1"/>
</dbReference>
<dbReference type="SUPFAM" id="SSF53244">
    <property type="entry name" value="MurD-like peptide ligases, peptide-binding domain"/>
    <property type="match status" value="1"/>
</dbReference>
<dbReference type="InterPro" id="IPR013221">
    <property type="entry name" value="Mur_ligase_cen"/>
</dbReference>
<dbReference type="InterPro" id="IPR004101">
    <property type="entry name" value="Mur_ligase_C"/>
</dbReference>
<keyword evidence="8 14" id="KW-0067">ATP-binding</keyword>
<dbReference type="SUPFAM" id="SSF51984">
    <property type="entry name" value="MurCD N-terminal domain"/>
    <property type="match status" value="1"/>
</dbReference>
<evidence type="ECO:0000256" key="5">
    <source>
        <dbReference type="ARBA" id="ARBA00022598"/>
    </source>
</evidence>
<evidence type="ECO:0000256" key="1">
    <source>
        <dbReference type="ARBA" id="ARBA00004496"/>
    </source>
</evidence>
<evidence type="ECO:0000256" key="3">
    <source>
        <dbReference type="ARBA" id="ARBA00012211"/>
    </source>
</evidence>
<sequence length="479" mass="50078">MIRPDLTLPIPDEIRAAHFIGIGGSGMSGLARMFLARGIHVSGSDRADSANLRALAELGAQVHIGHDAAHLGDADTVIHTGAIWPENPEYVAAKERGLAVIHRSQALYWLIGGRRLVAVAGAHGKTTSTGMIVTALQALDADPTFVNGGVIAQLGVSSGTGTDDLVVIEADESDGTFVLYDTSVALITNVDPDHLDHYGTADAFYAAFADFANKAREAVVISADDPGAQRVTRALTHPNVITFGTAAEADVRVTGITTEGPVAFTLTHGDSSVRVQLAIPGAHNALNAAGVAAVLLTLGYDLDAAARAITGFTGTVRRFELHGVEHGVSVYDDYAHHPTEVAAALDAARTVIGDGRIIAMHQPHTYSRTQQMHREFAEVLESRADHTVVLDVYGAREDPVPGVTGKLVSDDFADASHVHFVADWQEAADYTASVARPGDYIITLGCGNVYLIIPQVLQALAAGVGADASTGTITAASGE</sequence>
<feature type="domain" description="Mur ligase central" evidence="17">
    <location>
        <begin position="119"/>
        <end position="294"/>
    </location>
</feature>
<dbReference type="SUPFAM" id="SSF53623">
    <property type="entry name" value="MurD-like peptide ligases, catalytic domain"/>
    <property type="match status" value="1"/>
</dbReference>
<evidence type="ECO:0000313" key="18">
    <source>
        <dbReference type="EMBL" id="WEG10165.1"/>
    </source>
</evidence>
<evidence type="ECO:0000256" key="7">
    <source>
        <dbReference type="ARBA" id="ARBA00022741"/>
    </source>
</evidence>
<feature type="binding site" evidence="14">
    <location>
        <begin position="121"/>
        <end position="127"/>
    </location>
    <ligand>
        <name>ATP</name>
        <dbReference type="ChEBI" id="CHEBI:30616"/>
    </ligand>
</feature>
<name>A0ABY8C148_9MICO</name>
<dbReference type="InterPro" id="IPR005758">
    <property type="entry name" value="UDP-N-AcMur_Ala_ligase_MurC"/>
</dbReference>
<evidence type="ECO:0000256" key="14">
    <source>
        <dbReference type="HAMAP-Rule" id="MF_00046"/>
    </source>
</evidence>
<gene>
    <name evidence="14 18" type="primary">murC</name>
    <name evidence="18" type="ORF">PU630_06320</name>
</gene>
<comment type="function">
    <text evidence="14">Cell wall formation.</text>
</comment>
<dbReference type="Pfam" id="PF08245">
    <property type="entry name" value="Mur_ligase_M"/>
    <property type="match status" value="1"/>
</dbReference>
<organism evidence="18 19">
    <name type="scientific">Microbacterium horticulturae</name>
    <dbReference type="NCBI Taxonomy" id="3028316"/>
    <lineage>
        <taxon>Bacteria</taxon>
        <taxon>Bacillati</taxon>
        <taxon>Actinomycetota</taxon>
        <taxon>Actinomycetes</taxon>
        <taxon>Micrococcales</taxon>
        <taxon>Microbacteriaceae</taxon>
        <taxon>Microbacterium</taxon>
    </lineage>
</organism>
<evidence type="ECO:0000256" key="6">
    <source>
        <dbReference type="ARBA" id="ARBA00022618"/>
    </source>
</evidence>
<dbReference type="HAMAP" id="MF_00046">
    <property type="entry name" value="MurC"/>
    <property type="match status" value="1"/>
</dbReference>
<keyword evidence="6 14" id="KW-0132">Cell division</keyword>
<accession>A0ABY8C148</accession>
<dbReference type="Gene3D" id="3.40.1190.10">
    <property type="entry name" value="Mur-like, catalytic domain"/>
    <property type="match status" value="1"/>
</dbReference>
<keyword evidence="9 14" id="KW-0133">Cell shape</keyword>
<feature type="domain" description="Mur ligase C-terminal" evidence="16">
    <location>
        <begin position="317"/>
        <end position="447"/>
    </location>
</feature>
<evidence type="ECO:0000256" key="13">
    <source>
        <dbReference type="ARBA" id="ARBA00047833"/>
    </source>
</evidence>
<keyword evidence="4 14" id="KW-0963">Cytoplasm</keyword>
<evidence type="ECO:0000256" key="12">
    <source>
        <dbReference type="ARBA" id="ARBA00023316"/>
    </source>
</evidence>
<dbReference type="GO" id="GO:0008763">
    <property type="term" value="F:UDP-N-acetylmuramate-L-alanine ligase activity"/>
    <property type="evidence" value="ECO:0007669"/>
    <property type="project" value="UniProtKB-EC"/>
</dbReference>
<keyword evidence="5 14" id="KW-0436">Ligase</keyword>
<dbReference type="Gene3D" id="3.40.50.720">
    <property type="entry name" value="NAD(P)-binding Rossmann-like Domain"/>
    <property type="match status" value="1"/>
</dbReference>
<protein>
    <recommendedName>
        <fullName evidence="3 14">UDP-N-acetylmuramate--L-alanine ligase</fullName>
        <ecNumber evidence="3 14">6.3.2.8</ecNumber>
    </recommendedName>
    <alternativeName>
        <fullName evidence="14">UDP-N-acetylmuramoyl-L-alanine synthetase</fullName>
    </alternativeName>
</protein>
<dbReference type="PANTHER" id="PTHR43445">
    <property type="entry name" value="UDP-N-ACETYLMURAMATE--L-ALANINE LIGASE-RELATED"/>
    <property type="match status" value="1"/>
</dbReference>
<dbReference type="InterPro" id="IPR036565">
    <property type="entry name" value="Mur-like_cat_sf"/>
</dbReference>
<evidence type="ECO:0000256" key="10">
    <source>
        <dbReference type="ARBA" id="ARBA00022984"/>
    </source>
</evidence>
<evidence type="ECO:0000256" key="11">
    <source>
        <dbReference type="ARBA" id="ARBA00023306"/>
    </source>
</evidence>
<comment type="similarity">
    <text evidence="14">Belongs to the MurCDEF family.</text>
</comment>
<evidence type="ECO:0000259" key="15">
    <source>
        <dbReference type="Pfam" id="PF01225"/>
    </source>
</evidence>
<dbReference type="Proteomes" id="UP001214553">
    <property type="component" value="Chromosome"/>
</dbReference>
<dbReference type="InterPro" id="IPR036615">
    <property type="entry name" value="Mur_ligase_C_dom_sf"/>
</dbReference>